<keyword evidence="2" id="KW-0812">Transmembrane</keyword>
<feature type="compositionally biased region" description="Polar residues" evidence="1">
    <location>
        <begin position="17"/>
        <end position="26"/>
    </location>
</feature>
<keyword evidence="2" id="KW-1133">Transmembrane helix</keyword>
<keyword evidence="4" id="KW-1185">Reference proteome</keyword>
<evidence type="ECO:0000256" key="1">
    <source>
        <dbReference type="SAM" id="MobiDB-lite"/>
    </source>
</evidence>
<feature type="region of interest" description="Disordered" evidence="1">
    <location>
        <begin position="105"/>
        <end position="124"/>
    </location>
</feature>
<dbReference type="RefSeq" id="WP_218113833.1">
    <property type="nucleotide sequence ID" value="NZ_CAJVAP010000002.1"/>
</dbReference>
<protein>
    <submittedName>
        <fullName evidence="3">Uncharacterized protein</fullName>
    </submittedName>
</protein>
<feature type="compositionally biased region" description="Low complexity" evidence="1">
    <location>
        <begin position="38"/>
        <end position="66"/>
    </location>
</feature>
<name>A0A916JRQ8_9MICO</name>
<reference evidence="3" key="1">
    <citation type="submission" date="2021-06" db="EMBL/GenBank/DDBJ databases">
        <authorList>
            <person name="Criscuolo A."/>
        </authorList>
    </citation>
    <scope>NUCLEOTIDE SEQUENCE</scope>
    <source>
        <strain evidence="3">CIP111803</strain>
    </source>
</reference>
<proteinExistence type="predicted"/>
<comment type="caution">
    <text evidence="3">The sequence shown here is derived from an EMBL/GenBank/DDBJ whole genome shotgun (WGS) entry which is preliminary data.</text>
</comment>
<evidence type="ECO:0000256" key="2">
    <source>
        <dbReference type="SAM" id="Phobius"/>
    </source>
</evidence>
<organism evidence="3 4">
    <name type="scientific">Leucobacter soli</name>
    <dbReference type="NCBI Taxonomy" id="2812850"/>
    <lineage>
        <taxon>Bacteria</taxon>
        <taxon>Bacillati</taxon>
        <taxon>Actinomycetota</taxon>
        <taxon>Actinomycetes</taxon>
        <taxon>Micrococcales</taxon>
        <taxon>Microbacteriaceae</taxon>
        <taxon>Leucobacter</taxon>
    </lineage>
</organism>
<feature type="transmembrane region" description="Helical" evidence="2">
    <location>
        <begin position="129"/>
        <end position="152"/>
    </location>
</feature>
<keyword evidence="2" id="KW-0472">Membrane</keyword>
<gene>
    <name evidence="3" type="ORF">LEUCIP111803_00172</name>
</gene>
<accession>A0A916JRQ8</accession>
<dbReference type="Proteomes" id="UP000693892">
    <property type="component" value="Unassembled WGS sequence"/>
</dbReference>
<dbReference type="AlphaFoldDB" id="A0A916JRQ8"/>
<sequence>MNENEQPETPEAPNAPESASNGSPENPSEPGGSTEDFAAQAAAWNASQAEPRIQDPAPAEPLQPQQPIDPQAFAQTVAQPGGQAAPPQTDPAYQQPVAPIAAPAPQAEPYAGAPGGSGQPPAKRGMPAWAWWVIGGGVLLLALIVTGAVLLFSAMSGGGAKGAADGYVSALAEGDIDRANELARVLDGDKRQAVLLSEAWAESNRATDFTIDKFQARNDAGTAQVSYLLDGSKLTDYIELARDGDGWYVSRGLTYSLPKIYFSDLDGYRIPGYDGIVGGDYDLEAYPGVYEMLTASALFELAEPVSFEVGSASMFVSVDPEFVPSEAYFASVNEQVKAHVDDCLAAATDAADVYGLSSCGLSDYYPSKLYNVTSFSVTVDEYPTVAQRSGGLSGLEIDEAGSAAITVKGKEFSGKSGTEKISATFKYLYFSTTVKGDEVSVNFY</sequence>
<evidence type="ECO:0000313" key="4">
    <source>
        <dbReference type="Proteomes" id="UP000693892"/>
    </source>
</evidence>
<feature type="region of interest" description="Disordered" evidence="1">
    <location>
        <begin position="1"/>
        <end position="71"/>
    </location>
</feature>
<evidence type="ECO:0000313" key="3">
    <source>
        <dbReference type="EMBL" id="CAG7597832.1"/>
    </source>
</evidence>
<dbReference type="EMBL" id="CAJVAP010000002">
    <property type="protein sequence ID" value="CAG7597832.1"/>
    <property type="molecule type" value="Genomic_DNA"/>
</dbReference>